<protein>
    <submittedName>
        <fullName evidence="2">Glycosyltransferase</fullName>
    </submittedName>
</protein>
<dbReference type="PANTHER" id="PTHR22916">
    <property type="entry name" value="GLYCOSYLTRANSFERASE"/>
    <property type="match status" value="1"/>
</dbReference>
<dbReference type="RefSeq" id="WP_196986884.1">
    <property type="nucleotide sequence ID" value="NZ_JADWYS010000001.1"/>
</dbReference>
<feature type="domain" description="Glycosyltransferase 2-like" evidence="1">
    <location>
        <begin position="8"/>
        <end position="128"/>
    </location>
</feature>
<accession>A0A931H5S7</accession>
<dbReference type="AlphaFoldDB" id="A0A931H5S7"/>
<dbReference type="PANTHER" id="PTHR22916:SF3">
    <property type="entry name" value="UDP-GLCNAC:BETAGAL BETA-1,3-N-ACETYLGLUCOSAMINYLTRANSFERASE-LIKE PROTEIN 1"/>
    <property type="match status" value="1"/>
</dbReference>
<dbReference type="SUPFAM" id="SSF53448">
    <property type="entry name" value="Nucleotide-diphospho-sugar transferases"/>
    <property type="match status" value="1"/>
</dbReference>
<dbReference type="Pfam" id="PF00535">
    <property type="entry name" value="Glycos_transf_2"/>
    <property type="match status" value="1"/>
</dbReference>
<evidence type="ECO:0000259" key="1">
    <source>
        <dbReference type="Pfam" id="PF00535"/>
    </source>
</evidence>
<proteinExistence type="predicted"/>
<dbReference type="Proteomes" id="UP000651050">
    <property type="component" value="Unassembled WGS sequence"/>
</dbReference>
<dbReference type="GO" id="GO:0016758">
    <property type="term" value="F:hexosyltransferase activity"/>
    <property type="evidence" value="ECO:0007669"/>
    <property type="project" value="UniProtKB-ARBA"/>
</dbReference>
<name>A0A931H5S7_9BURK</name>
<comment type="caution">
    <text evidence="2">The sequence shown here is derived from an EMBL/GenBank/DDBJ whole genome shotgun (WGS) entry which is preliminary data.</text>
</comment>
<keyword evidence="3" id="KW-1185">Reference proteome</keyword>
<reference evidence="2" key="1">
    <citation type="submission" date="2020-11" db="EMBL/GenBank/DDBJ databases">
        <title>Bacterial whole genome sequence for Caenimonas sp. DR4.4.</title>
        <authorList>
            <person name="Le V."/>
            <person name="Ko S.-R."/>
            <person name="Ahn C.-Y."/>
            <person name="Oh H.-M."/>
        </authorList>
    </citation>
    <scope>NUCLEOTIDE SEQUENCE</scope>
    <source>
        <strain evidence="2">DR4.4</strain>
    </source>
</reference>
<gene>
    <name evidence="2" type="ORF">I5803_13615</name>
</gene>
<organism evidence="2 3">
    <name type="scientific">Caenimonas aquaedulcis</name>
    <dbReference type="NCBI Taxonomy" id="2793270"/>
    <lineage>
        <taxon>Bacteria</taxon>
        <taxon>Pseudomonadati</taxon>
        <taxon>Pseudomonadota</taxon>
        <taxon>Betaproteobacteria</taxon>
        <taxon>Burkholderiales</taxon>
        <taxon>Comamonadaceae</taxon>
        <taxon>Caenimonas</taxon>
    </lineage>
</organism>
<sequence>MASAPLVTIIVPSYNQGRFIRETLASCLAQDYRPLEVLVLDGGSKDETVDVLRGFDAPELQWWSEPDRGVVDAVNKGLDRARGDILTIQSSDDVFLPGAVTAAVQALQSHPGCGLVYGDVELIDAQSRQIGVDEQGPFDFAHYLGRLQYIPQPGAFFTREAMQATGRWRPEVSYAADADYWLRIALGFPVAKIDRRLARYRYHDEQRDTQRERIARDWQRAAQDLLDGGRLDARQRRFARMGMHLARHRYAAPHAWGLRTRALYAALLANPAALADPRFPRRDLLPGRDPLWALLSRVKRRLGFKPRMR</sequence>
<dbReference type="Gene3D" id="3.90.550.10">
    <property type="entry name" value="Spore Coat Polysaccharide Biosynthesis Protein SpsA, Chain A"/>
    <property type="match status" value="1"/>
</dbReference>
<dbReference type="InterPro" id="IPR001173">
    <property type="entry name" value="Glyco_trans_2-like"/>
</dbReference>
<evidence type="ECO:0000313" key="3">
    <source>
        <dbReference type="Proteomes" id="UP000651050"/>
    </source>
</evidence>
<dbReference type="CDD" id="cd06433">
    <property type="entry name" value="GT_2_WfgS_like"/>
    <property type="match status" value="1"/>
</dbReference>
<evidence type="ECO:0000313" key="2">
    <source>
        <dbReference type="EMBL" id="MBG9389068.1"/>
    </source>
</evidence>
<dbReference type="InterPro" id="IPR029044">
    <property type="entry name" value="Nucleotide-diphossugar_trans"/>
</dbReference>
<dbReference type="EMBL" id="JADWYS010000001">
    <property type="protein sequence ID" value="MBG9389068.1"/>
    <property type="molecule type" value="Genomic_DNA"/>
</dbReference>